<dbReference type="Proteomes" id="UP000822862">
    <property type="component" value="Chromosome"/>
</dbReference>
<evidence type="ECO:0008006" key="3">
    <source>
        <dbReference type="Google" id="ProtNLM"/>
    </source>
</evidence>
<evidence type="ECO:0000313" key="2">
    <source>
        <dbReference type="Proteomes" id="UP000822862"/>
    </source>
</evidence>
<reference evidence="1 2" key="2">
    <citation type="submission" date="2021-05" db="EMBL/GenBank/DDBJ databases">
        <title>Ecology and evolution of chlamydial symbionts of arthropods.</title>
        <authorList>
            <person name="Halter T."/>
            <person name="Sixt B.S."/>
            <person name="Toenshoff E.R."/>
            <person name="Koestlbacher S."/>
            <person name="Schulz F."/>
            <person name="Kostanjsek R."/>
            <person name="Collingro A."/>
            <person name="Hendrickx F."/>
            <person name="Horn M."/>
        </authorList>
    </citation>
    <scope>NUCLEOTIDE SEQUENCE [LARGE SCALE GENOMIC DNA]</scope>
    <source>
        <strain evidence="1 2">15C</strain>
    </source>
</reference>
<gene>
    <name evidence="1" type="ORF">RHAB15C_0001228</name>
</gene>
<dbReference type="EMBL" id="CP075585">
    <property type="protein sequence ID" value="QZA59342.1"/>
    <property type="molecule type" value="Genomic_DNA"/>
</dbReference>
<accession>A0ABX8Z4A9</accession>
<protein>
    <recommendedName>
        <fullName evidence="3">Secreted protein</fullName>
    </recommendedName>
</protein>
<reference evidence="1 2" key="1">
    <citation type="submission" date="2020-01" db="EMBL/GenBank/DDBJ databases">
        <authorList>
            <person name="Sixt B."/>
            <person name="Schulz F."/>
            <person name="Kostanjsek R."/>
            <person name="Koestlbacher S."/>
            <person name="Collingro A."/>
            <person name="Toenshoff E."/>
            <person name="Horn M."/>
        </authorList>
    </citation>
    <scope>NUCLEOTIDE SEQUENCE [LARGE SCALE GENOMIC DNA]</scope>
    <source>
        <strain evidence="1 2">15C</strain>
    </source>
</reference>
<keyword evidence="2" id="KW-1185">Reference proteome</keyword>
<name>A0ABX8Z4A9_9BACT</name>
<proteinExistence type="predicted"/>
<organism evidence="1 2">
    <name type="scientific">Candidatus Rhabdochlamydia porcellionis</name>
    <dbReference type="NCBI Taxonomy" id="225148"/>
    <lineage>
        <taxon>Bacteria</taxon>
        <taxon>Pseudomonadati</taxon>
        <taxon>Chlamydiota</taxon>
        <taxon>Chlamydiia</taxon>
        <taxon>Parachlamydiales</taxon>
        <taxon>Candidatus Rhabdochlamydiaceae</taxon>
        <taxon>Candidatus Rhabdochlamydia</taxon>
    </lineage>
</organism>
<sequence>MLKFLSIFLIGGSMAFAFLQEESTDVLLVAEYVEEIMSSIDETVEEIVSIPSYQQTFENTIKPCTVLIEDLFHAFVLLYILREERTLQTAVDWELKKLNSFLKTEIFDNPKFQQSLLIYLATMLDQRGALNAYRRCLS</sequence>
<evidence type="ECO:0000313" key="1">
    <source>
        <dbReference type="EMBL" id="QZA59342.1"/>
    </source>
</evidence>